<name>A0ABM1B3F4_LIMPO</name>
<dbReference type="InterPro" id="IPR038577">
    <property type="entry name" value="GT10-like_C_sf"/>
</dbReference>
<keyword evidence="7" id="KW-0812">Transmembrane</keyword>
<organism evidence="9 10">
    <name type="scientific">Limulus polyphemus</name>
    <name type="common">Atlantic horseshoe crab</name>
    <dbReference type="NCBI Taxonomy" id="6850"/>
    <lineage>
        <taxon>Eukaryota</taxon>
        <taxon>Metazoa</taxon>
        <taxon>Ecdysozoa</taxon>
        <taxon>Arthropoda</taxon>
        <taxon>Chelicerata</taxon>
        <taxon>Merostomata</taxon>
        <taxon>Xiphosura</taxon>
        <taxon>Limulidae</taxon>
        <taxon>Limulus</taxon>
    </lineage>
</organism>
<evidence type="ECO:0000256" key="3">
    <source>
        <dbReference type="ARBA" id="ARBA00008919"/>
    </source>
</evidence>
<keyword evidence="4 7" id="KW-0328">Glycosyltransferase</keyword>
<keyword evidence="9" id="KW-1185">Reference proteome</keyword>
<proteinExistence type="inferred from homology"/>
<keyword evidence="6 7" id="KW-0333">Golgi apparatus</keyword>
<comment type="subcellular location">
    <subcellularLocation>
        <location evidence="1">Golgi apparatus membrane</location>
        <topology evidence="1">Single-pass type II membrane protein</topology>
    </subcellularLocation>
    <subcellularLocation>
        <location evidence="7">Golgi apparatus</location>
        <location evidence="7">Golgi stack membrane</location>
        <topology evidence="7">Single-pass type II membrane protein</topology>
    </subcellularLocation>
</comment>
<evidence type="ECO:0000256" key="4">
    <source>
        <dbReference type="ARBA" id="ARBA00022676"/>
    </source>
</evidence>
<keyword evidence="5 7" id="KW-0808">Transferase</keyword>
<dbReference type="GeneID" id="106458994"/>
<sequence>MAYVINWTATYRHDSDIVAPYEKFILYDKKVQALKQEQDYAAKKTKKVVWFVSNCAARNGRLQYARELAKYIELDIYGTCGAKRCPRTSAKKCFDMIDKEYKFYLAFENSNCKDYITEKFFVNGLSRDVVPIVMGARPEDYRRNAPHHSYIHVEDFESPKHLAEYLHRLEKNNTLYNEYFQWKGTGEFVNTYFWCRLCALLHAPPQSKVYSDIHTWWAGPGTCTTNTWRNLNENLKKRDIEK</sequence>
<comment type="similarity">
    <text evidence="3 7">Belongs to the glycosyltransferase 10 family.</text>
</comment>
<dbReference type="Pfam" id="PF00852">
    <property type="entry name" value="Glyco_transf_10"/>
    <property type="match status" value="1"/>
</dbReference>
<feature type="domain" description="Fucosyltransferase C-terminal" evidence="8">
    <location>
        <begin position="42"/>
        <end position="216"/>
    </location>
</feature>
<dbReference type="RefSeq" id="XP_013774012.1">
    <property type="nucleotide sequence ID" value="XM_013918558.2"/>
</dbReference>
<dbReference type="SUPFAM" id="SSF53756">
    <property type="entry name" value="UDP-Glycosyltransferase/glycogen phosphorylase"/>
    <property type="match status" value="1"/>
</dbReference>
<dbReference type="EC" id="2.4.1.-" evidence="7"/>
<evidence type="ECO:0000259" key="8">
    <source>
        <dbReference type="Pfam" id="PF00852"/>
    </source>
</evidence>
<keyword evidence="7" id="KW-0472">Membrane</keyword>
<evidence type="ECO:0000256" key="1">
    <source>
        <dbReference type="ARBA" id="ARBA00004323"/>
    </source>
</evidence>
<dbReference type="Gene3D" id="3.40.50.11660">
    <property type="entry name" value="Glycosyl transferase family 10, C-terminal domain"/>
    <property type="match status" value="1"/>
</dbReference>
<dbReference type="InterPro" id="IPR055270">
    <property type="entry name" value="Glyco_tran_10_C"/>
</dbReference>
<dbReference type="InterPro" id="IPR001503">
    <property type="entry name" value="Glyco_trans_10"/>
</dbReference>
<accession>A0ABM1B3F4</accession>
<evidence type="ECO:0000256" key="6">
    <source>
        <dbReference type="ARBA" id="ARBA00023034"/>
    </source>
</evidence>
<evidence type="ECO:0000256" key="5">
    <source>
        <dbReference type="ARBA" id="ARBA00022679"/>
    </source>
</evidence>
<evidence type="ECO:0000313" key="9">
    <source>
        <dbReference type="Proteomes" id="UP000694941"/>
    </source>
</evidence>
<gene>
    <name evidence="10" type="primary">LOC106458994</name>
</gene>
<reference evidence="10" key="1">
    <citation type="submission" date="2025-08" db="UniProtKB">
        <authorList>
            <consortium name="RefSeq"/>
        </authorList>
    </citation>
    <scope>IDENTIFICATION</scope>
    <source>
        <tissue evidence="10">Muscle</tissue>
    </source>
</reference>
<protein>
    <recommendedName>
        <fullName evidence="7">Fucosyltransferase</fullName>
        <ecNumber evidence="7">2.4.1.-</ecNumber>
    </recommendedName>
</protein>
<evidence type="ECO:0000256" key="7">
    <source>
        <dbReference type="RuleBase" id="RU003832"/>
    </source>
</evidence>
<evidence type="ECO:0000313" key="10">
    <source>
        <dbReference type="RefSeq" id="XP_013774012.1"/>
    </source>
</evidence>
<dbReference type="PANTHER" id="PTHR48438:SF1">
    <property type="entry name" value="ALPHA-(1,3)-FUCOSYLTRANSFERASE C-RELATED"/>
    <property type="match status" value="1"/>
</dbReference>
<dbReference type="Proteomes" id="UP000694941">
    <property type="component" value="Unplaced"/>
</dbReference>
<dbReference type="PANTHER" id="PTHR48438">
    <property type="entry name" value="ALPHA-(1,3)-FUCOSYLTRANSFERASE C-RELATED"/>
    <property type="match status" value="1"/>
</dbReference>
<evidence type="ECO:0000256" key="2">
    <source>
        <dbReference type="ARBA" id="ARBA00004922"/>
    </source>
</evidence>
<comment type="pathway">
    <text evidence="2">Protein modification; protein glycosylation.</text>
</comment>